<dbReference type="Proteomes" id="UP000011529">
    <property type="component" value="Unassembled WGS sequence"/>
</dbReference>
<evidence type="ECO:0000313" key="2">
    <source>
        <dbReference type="Proteomes" id="UP000011529"/>
    </source>
</evidence>
<comment type="caution">
    <text evidence="1">The sequence shown here is derived from an EMBL/GenBank/DDBJ whole genome shotgun (WGS) entry which is preliminary data.</text>
</comment>
<evidence type="ECO:0000313" key="1">
    <source>
        <dbReference type="EMBL" id="EMB15020.1"/>
    </source>
</evidence>
<keyword evidence="2" id="KW-1185">Reference proteome</keyword>
<sequence>MAFLGCIGHDCLRDFWGGCGAKNVLLGMLVIVANQFNRPPSF</sequence>
<organism evidence="1 2">
    <name type="scientific">Rhodopirellula europaea 6C</name>
    <dbReference type="NCBI Taxonomy" id="1263867"/>
    <lineage>
        <taxon>Bacteria</taxon>
        <taxon>Pseudomonadati</taxon>
        <taxon>Planctomycetota</taxon>
        <taxon>Planctomycetia</taxon>
        <taxon>Pirellulales</taxon>
        <taxon>Pirellulaceae</taxon>
        <taxon>Rhodopirellula</taxon>
    </lineage>
</organism>
<reference evidence="1" key="1">
    <citation type="submission" date="2012-11" db="EMBL/GenBank/DDBJ databases">
        <title>Permanent draft genomes of Rhodopirellula europaea strain SH398 and 6C.</title>
        <authorList>
            <person name="Richter M."/>
            <person name="Richter-Heitmann T."/>
            <person name="Frank C."/>
            <person name="Harder J."/>
            <person name="Glockner F.O."/>
        </authorList>
    </citation>
    <scope>NUCLEOTIDE SEQUENCE</scope>
    <source>
        <strain evidence="1">6C</strain>
    </source>
</reference>
<proteinExistence type="predicted"/>
<dbReference type="PATRIC" id="fig|1263867.3.peg.4556"/>
<dbReference type="EMBL" id="ANMO01000200">
    <property type="protein sequence ID" value="EMB15020.1"/>
    <property type="molecule type" value="Genomic_DNA"/>
</dbReference>
<accession>M2ADA1</accession>
<protein>
    <submittedName>
        <fullName evidence="1">Uncharacterized protein</fullName>
    </submittedName>
</protein>
<dbReference type="AlphaFoldDB" id="M2ADA1"/>
<gene>
    <name evidence="1" type="ORF">RE6C_04253</name>
</gene>
<name>M2ADA1_9BACT</name>
<reference evidence="1" key="2">
    <citation type="journal article" date="2013" name="Mar. Genomics">
        <title>Expression of sulfatases in Rhodopirellula baltica and the diversity of sulfatases in the genus Rhodopirellula.</title>
        <authorList>
            <person name="Wegner C.E."/>
            <person name="Richter-Heitmann T."/>
            <person name="Klindworth A."/>
            <person name="Klockow C."/>
            <person name="Richter M."/>
            <person name="Achstetter T."/>
            <person name="Glockner F.O."/>
            <person name="Harder J."/>
        </authorList>
    </citation>
    <scope>NUCLEOTIDE SEQUENCE [LARGE SCALE GENOMIC DNA]</scope>
    <source>
        <strain evidence="1">6C</strain>
    </source>
</reference>